<feature type="coiled-coil region" evidence="1">
    <location>
        <begin position="6"/>
        <end position="54"/>
    </location>
</feature>
<sequence length="474" mass="54913">MPKKSNNKSTDQMKNKEAEIKMLDDMIAKKAKKLSVLEKKITDAEANIKDKHDNTNNIINRFKFINELLGSIMLFYKNETSEENFDGGATGPYVGRIFKDMFMIKDNDSDPQLVKDKFGSAFEGDPQLVKDKFGSAFEGDKDINNDMEMIIYLQNHEDDVEYDNEIDNILVNNMYSTIKTYMNVYPMFADKKELRPLVFNGYEIKNIKKYDHKLYINKTTCIEMEMYNGENTLCVKIINNLPDAGWPYLNINSIKINTEGIIFDRNYFETINELQNKIIRLSISIHCIESLSALNIVFLMTQIFEMKERGYKVMDCNGLLPFVTMEEKETCHITSCEPPYIIFELVCTHKISVMAFIGMIINNNDLNCPMCRHPIVIKTQNILQDNNKSLNFDVSNIFPENTDQINNSLKQSKIDKILSDSSYKYIEAILNDNKHSECAADNNQQDDDDEECECDECRETHKHVNDDDDDDEDE</sequence>
<organism evidence="2">
    <name type="scientific">Edafosvirus sp</name>
    <dbReference type="NCBI Taxonomy" id="2487765"/>
    <lineage>
        <taxon>Viruses</taxon>
        <taxon>Varidnaviria</taxon>
        <taxon>Bamfordvirae</taxon>
        <taxon>Nucleocytoviricota</taxon>
        <taxon>Megaviricetes</taxon>
        <taxon>Imitervirales</taxon>
        <taxon>Mimiviridae</taxon>
        <taxon>Klosneuvirinae</taxon>
    </lineage>
</organism>
<evidence type="ECO:0000256" key="1">
    <source>
        <dbReference type="SAM" id="Coils"/>
    </source>
</evidence>
<proteinExistence type="predicted"/>
<protein>
    <submittedName>
        <fullName evidence="2">Uncharacterized protein</fullName>
    </submittedName>
</protein>
<dbReference type="EMBL" id="MK072068">
    <property type="protein sequence ID" value="AYV77938.1"/>
    <property type="molecule type" value="Genomic_DNA"/>
</dbReference>
<accession>A0A3G4ZSS0</accession>
<evidence type="ECO:0000313" key="2">
    <source>
        <dbReference type="EMBL" id="AYV77938.1"/>
    </source>
</evidence>
<gene>
    <name evidence="2" type="ORF">Edafosvirus3_16</name>
</gene>
<keyword evidence="1" id="KW-0175">Coiled coil</keyword>
<reference evidence="2" key="1">
    <citation type="submission" date="2018-10" db="EMBL/GenBank/DDBJ databases">
        <title>Hidden diversity of soil giant viruses.</title>
        <authorList>
            <person name="Schulz F."/>
            <person name="Alteio L."/>
            <person name="Goudeau D."/>
            <person name="Ryan E.M."/>
            <person name="Malmstrom R.R."/>
            <person name="Blanchard J."/>
            <person name="Woyke T."/>
        </authorList>
    </citation>
    <scope>NUCLEOTIDE SEQUENCE</scope>
    <source>
        <strain evidence="2">EDV1</strain>
    </source>
</reference>
<name>A0A3G4ZSS0_9VIRU</name>